<evidence type="ECO:0000313" key="1">
    <source>
        <dbReference type="EMBL" id="SET97576.1"/>
    </source>
</evidence>
<sequence>MALPMIVVSAAQFQQLPYQRQQLYFNQYATYFNQRWHHNYSIELYCLGNFYCELWLEQESRQRHHYIALAADACLAAYSLAPHETDY</sequence>
<accession>A0A1I0IMF1</accession>
<evidence type="ECO:0000313" key="2">
    <source>
        <dbReference type="Proteomes" id="UP000198697"/>
    </source>
</evidence>
<proteinExistence type="predicted"/>
<organism evidence="1 2">
    <name type="scientific">Hymenobacter actinosclerus</name>
    <dbReference type="NCBI Taxonomy" id="82805"/>
    <lineage>
        <taxon>Bacteria</taxon>
        <taxon>Pseudomonadati</taxon>
        <taxon>Bacteroidota</taxon>
        <taxon>Cytophagia</taxon>
        <taxon>Cytophagales</taxon>
        <taxon>Hymenobacteraceae</taxon>
        <taxon>Hymenobacter</taxon>
    </lineage>
</organism>
<dbReference type="Proteomes" id="UP000198697">
    <property type="component" value="Unassembled WGS sequence"/>
</dbReference>
<dbReference type="AlphaFoldDB" id="A0A1I0IMF1"/>
<protein>
    <submittedName>
        <fullName evidence="1">Uncharacterized protein</fullName>
    </submittedName>
</protein>
<keyword evidence="2" id="KW-1185">Reference proteome</keyword>
<dbReference type="EMBL" id="FOHS01000005">
    <property type="protein sequence ID" value="SET97576.1"/>
    <property type="molecule type" value="Genomic_DNA"/>
</dbReference>
<gene>
    <name evidence="1" type="ORF">SAMN04487998_3358</name>
</gene>
<name>A0A1I0IMF1_9BACT</name>
<reference evidence="2" key="1">
    <citation type="submission" date="2016-10" db="EMBL/GenBank/DDBJ databases">
        <authorList>
            <person name="Varghese N."/>
            <person name="Submissions S."/>
        </authorList>
    </citation>
    <scope>NUCLEOTIDE SEQUENCE [LARGE SCALE GENOMIC DNA]</scope>
    <source>
        <strain evidence="2">DSM 15310</strain>
    </source>
</reference>